<dbReference type="EMBL" id="BMIA01000001">
    <property type="protein sequence ID" value="GGH25350.1"/>
    <property type="molecule type" value="Genomic_DNA"/>
</dbReference>
<proteinExistence type="predicted"/>
<dbReference type="Proteomes" id="UP000600214">
    <property type="component" value="Unassembled WGS sequence"/>
</dbReference>
<accession>A0ABQ1YGP9</accession>
<dbReference type="RefSeq" id="WP_188929153.1">
    <property type="nucleotide sequence ID" value="NZ_BMIA01000001.1"/>
</dbReference>
<organism evidence="3 4">
    <name type="scientific">Dyadobacter endophyticus</name>
    <dbReference type="NCBI Taxonomy" id="1749036"/>
    <lineage>
        <taxon>Bacteria</taxon>
        <taxon>Pseudomonadati</taxon>
        <taxon>Bacteroidota</taxon>
        <taxon>Cytophagia</taxon>
        <taxon>Cytophagales</taxon>
        <taxon>Spirosomataceae</taxon>
        <taxon>Dyadobacter</taxon>
    </lineage>
</organism>
<sequence>MKKYIYIVHLALLTATCCLAQKQITKFVNSEDKQAFNPVYQSQIGNRMIFSSFTPATGNELWVSDGTKANTKLLKEIVPGYENSYSSDFTKAGDFLYFVANGHEIWKTDGSSSGTQKLFRSDSTLNLNIVSGKLLVAFRNNNTQRFAFAWLDTNGQTDFLNEDATTFRYSGGNLYYGVHDSTAKKWTLKVFDSEVRTLASHVGLPLNEIIVEKQNGYEYIAVDAGNTEKKLVVAAINRAENPKTYDWNRGPAPLMLRDKAGALFLINDGGFFNNNVTLKIFKVIAGQNWETVADIVTSKLYEGTPTGSSEGPFHTDFVIEGDQLTFTTLFGYESIYSAYLGVFDFKKNTKRISPSLPREITGRGIKIIPQSRDVFELRYSYAKCTYDVAQNKPISVEQLPYRVQKVKVADKEYELSDNVYITGTTLRLPLISRRPIYAAKGLDYRTIFNNKLLFWTNNDEQGSGKLWISDGKTTSELLSYDGLVVSWKMATDSMRVGNQIVFTSTSPQGLRIFKTDGTKAGTREIYLYPTEGWPSVDKVITNNRMVVFDLIAADKKVSLVSDLEKVWEIDNARFGQREFRTTGNDIYMIHYSIQNGISHDMVYKFQDGELKLIELNKGGEDAVNHIIYDNRIVYMLRNSSGQLHDVCYTDAGSDKVNRLYTGPMTYLFRNGDCLIAGTMSGPDVKIYKASTAELLGEFTNVQPIDPFTGSTAILRSARQVVIVHNDAVISREVTGDVEYMVVIPQGILIKAKGNTGNSIYIYDLKRGKISELFKDQPVEFAMAGTGDRLLFGEIGNNPHQILWDLAKEKRVDFPVGFVVTRILDGDLALAYDQSGTTTPTTVYSVEGNTPVKKYEVPGWYDFGGGSDPNYTPFYTATTGFELARFDRDSLFHYPEIVRGAEGITLQEVFRYRGSVFAVAFTYSKGLQVWKMDEMSLTPDNGDELVVIRPEMPGRGGNLPDDVLLNAYPNPVVHELNIDLKEGGVIRILDPKGYEQLKTAVGKSKRLDVSKLPAGEYMLIYSGMNGRVVKKIVKL</sequence>
<dbReference type="InterPro" id="IPR011044">
    <property type="entry name" value="Quino_amine_DH_bsu"/>
</dbReference>
<reference evidence="4" key="1">
    <citation type="journal article" date="2019" name="Int. J. Syst. Evol. Microbiol.">
        <title>The Global Catalogue of Microorganisms (GCM) 10K type strain sequencing project: providing services to taxonomists for standard genome sequencing and annotation.</title>
        <authorList>
            <consortium name="The Broad Institute Genomics Platform"/>
            <consortium name="The Broad Institute Genome Sequencing Center for Infectious Disease"/>
            <person name="Wu L."/>
            <person name="Ma J."/>
        </authorList>
    </citation>
    <scope>NUCLEOTIDE SEQUENCE [LARGE SCALE GENOMIC DNA]</scope>
    <source>
        <strain evidence="4">CGMCC 1.15288</strain>
    </source>
</reference>
<dbReference type="Pfam" id="PF18962">
    <property type="entry name" value="Por_Secre_tail"/>
    <property type="match status" value="1"/>
</dbReference>
<evidence type="ECO:0000313" key="4">
    <source>
        <dbReference type="Proteomes" id="UP000600214"/>
    </source>
</evidence>
<name>A0ABQ1YGP9_9BACT</name>
<gene>
    <name evidence="3" type="ORF">GCM10007423_09490</name>
</gene>
<keyword evidence="4" id="KW-1185">Reference proteome</keyword>
<keyword evidence="1" id="KW-0732">Signal</keyword>
<feature type="domain" description="Secretion system C-terminal sorting" evidence="2">
    <location>
        <begin position="967"/>
        <end position="1032"/>
    </location>
</feature>
<comment type="caution">
    <text evidence="3">The sequence shown here is derived from an EMBL/GenBank/DDBJ whole genome shotgun (WGS) entry which is preliminary data.</text>
</comment>
<evidence type="ECO:0000256" key="1">
    <source>
        <dbReference type="SAM" id="SignalP"/>
    </source>
</evidence>
<evidence type="ECO:0000313" key="3">
    <source>
        <dbReference type="EMBL" id="GGH25350.1"/>
    </source>
</evidence>
<protein>
    <recommendedName>
        <fullName evidence="2">Secretion system C-terminal sorting domain-containing protein</fullName>
    </recommendedName>
</protein>
<dbReference type="NCBIfam" id="TIGR04183">
    <property type="entry name" value="Por_Secre_tail"/>
    <property type="match status" value="1"/>
</dbReference>
<dbReference type="InterPro" id="IPR026444">
    <property type="entry name" value="Secre_tail"/>
</dbReference>
<feature type="signal peptide" evidence="1">
    <location>
        <begin position="1"/>
        <end position="20"/>
    </location>
</feature>
<dbReference type="SUPFAM" id="SSF50969">
    <property type="entry name" value="YVTN repeat-like/Quinoprotein amine dehydrogenase"/>
    <property type="match status" value="2"/>
</dbReference>
<feature type="chain" id="PRO_5045472593" description="Secretion system C-terminal sorting domain-containing protein" evidence="1">
    <location>
        <begin position="21"/>
        <end position="1034"/>
    </location>
</feature>
<evidence type="ECO:0000259" key="2">
    <source>
        <dbReference type="Pfam" id="PF18962"/>
    </source>
</evidence>